<dbReference type="Proteomes" id="UP000008021">
    <property type="component" value="Chromosome 3"/>
</dbReference>
<name>A0A0E0CW47_9ORYZ</name>
<accession>A0A0E0CW47</accession>
<reference evidence="1" key="1">
    <citation type="submission" date="2015-04" db="UniProtKB">
        <authorList>
            <consortium name="EnsemblPlants"/>
        </authorList>
    </citation>
    <scope>IDENTIFICATION</scope>
</reference>
<evidence type="ECO:0000313" key="1">
    <source>
        <dbReference type="EnsemblPlants" id="OMERI03G05590.1"/>
    </source>
</evidence>
<dbReference type="HOGENOM" id="CLU_2816746_0_0_1"/>
<sequence>MTAAAARGEGGGERGGRIPLNQFFVKLGRPSRGKLEMAMGGVSDGIVSIQASMLHDRACVLSTMLIG</sequence>
<reference evidence="1" key="2">
    <citation type="submission" date="2018-05" db="EMBL/GenBank/DDBJ databases">
        <title>OmerRS3 (Oryza meridionalis Reference Sequence Version 3).</title>
        <authorList>
            <person name="Zhang J."/>
            <person name="Kudrna D."/>
            <person name="Lee S."/>
            <person name="Talag J."/>
            <person name="Welchert J."/>
            <person name="Wing R.A."/>
        </authorList>
    </citation>
    <scope>NUCLEOTIDE SEQUENCE [LARGE SCALE GENOMIC DNA]</scope>
    <source>
        <strain evidence="1">cv. OR44</strain>
    </source>
</reference>
<evidence type="ECO:0000313" key="2">
    <source>
        <dbReference type="Proteomes" id="UP000008021"/>
    </source>
</evidence>
<keyword evidence="2" id="KW-1185">Reference proteome</keyword>
<dbReference type="EnsemblPlants" id="OMERI03G05590.1">
    <property type="protein sequence ID" value="OMERI03G05590.1"/>
    <property type="gene ID" value="OMERI03G05590"/>
</dbReference>
<organism evidence="1">
    <name type="scientific">Oryza meridionalis</name>
    <dbReference type="NCBI Taxonomy" id="40149"/>
    <lineage>
        <taxon>Eukaryota</taxon>
        <taxon>Viridiplantae</taxon>
        <taxon>Streptophyta</taxon>
        <taxon>Embryophyta</taxon>
        <taxon>Tracheophyta</taxon>
        <taxon>Spermatophyta</taxon>
        <taxon>Magnoliopsida</taxon>
        <taxon>Liliopsida</taxon>
        <taxon>Poales</taxon>
        <taxon>Poaceae</taxon>
        <taxon>BOP clade</taxon>
        <taxon>Oryzoideae</taxon>
        <taxon>Oryzeae</taxon>
        <taxon>Oryzinae</taxon>
        <taxon>Oryza</taxon>
    </lineage>
</organism>
<dbReference type="Gramene" id="OMERI03G05590.1">
    <property type="protein sequence ID" value="OMERI03G05590.1"/>
    <property type="gene ID" value="OMERI03G05590"/>
</dbReference>
<dbReference type="AlphaFoldDB" id="A0A0E0CW47"/>
<proteinExistence type="predicted"/>
<protein>
    <submittedName>
        <fullName evidence="1">Uncharacterized protein</fullName>
    </submittedName>
</protein>